<feature type="region of interest" description="Disordered" evidence="2">
    <location>
        <begin position="1"/>
        <end position="52"/>
    </location>
</feature>
<reference evidence="3 4" key="2">
    <citation type="submission" date="2018-11" db="EMBL/GenBank/DDBJ databases">
        <authorList>
            <consortium name="Pathogen Informatics"/>
        </authorList>
    </citation>
    <scope>NUCLEOTIDE SEQUENCE [LARGE SCALE GENOMIC DNA]</scope>
</reference>
<evidence type="ECO:0000313" key="4">
    <source>
        <dbReference type="Proteomes" id="UP000282613"/>
    </source>
</evidence>
<feature type="compositionally biased region" description="Basic residues" evidence="2">
    <location>
        <begin position="683"/>
        <end position="701"/>
    </location>
</feature>
<evidence type="ECO:0000256" key="2">
    <source>
        <dbReference type="SAM" id="MobiDB-lite"/>
    </source>
</evidence>
<feature type="compositionally biased region" description="Basic and acidic residues" evidence="2">
    <location>
        <begin position="872"/>
        <end position="885"/>
    </location>
</feature>
<evidence type="ECO:0000313" key="5">
    <source>
        <dbReference type="WBParaSite" id="TASK_0000815901-mRNA-1"/>
    </source>
</evidence>
<keyword evidence="4" id="KW-1185">Reference proteome</keyword>
<dbReference type="Proteomes" id="UP000282613">
    <property type="component" value="Unassembled WGS sequence"/>
</dbReference>
<accession>A0A158RA03</accession>
<dbReference type="OrthoDB" id="6261565at2759"/>
<dbReference type="EMBL" id="UYRS01018739">
    <property type="protein sequence ID" value="VDK39665.1"/>
    <property type="molecule type" value="Genomic_DNA"/>
</dbReference>
<reference evidence="5" key="1">
    <citation type="submission" date="2016-04" db="UniProtKB">
        <authorList>
            <consortium name="WormBaseParasite"/>
        </authorList>
    </citation>
    <scope>IDENTIFICATION</scope>
</reference>
<evidence type="ECO:0000313" key="3">
    <source>
        <dbReference type="EMBL" id="VDK39665.1"/>
    </source>
</evidence>
<name>A0A158RA03_TAEAS</name>
<protein>
    <submittedName>
        <fullName evidence="5">Dynein regulatory complex protein 10</fullName>
    </submittedName>
</protein>
<evidence type="ECO:0000256" key="1">
    <source>
        <dbReference type="SAM" id="Coils"/>
    </source>
</evidence>
<feature type="compositionally biased region" description="Basic and acidic residues" evidence="2">
    <location>
        <begin position="718"/>
        <end position="735"/>
    </location>
</feature>
<feature type="compositionally biased region" description="Basic and acidic residues" evidence="2">
    <location>
        <begin position="495"/>
        <end position="528"/>
    </location>
</feature>
<feature type="coiled-coil region" evidence="1">
    <location>
        <begin position="135"/>
        <end position="162"/>
    </location>
</feature>
<feature type="region of interest" description="Disordered" evidence="2">
    <location>
        <begin position="490"/>
        <end position="735"/>
    </location>
</feature>
<proteinExistence type="predicted"/>
<feature type="region of interest" description="Disordered" evidence="2">
    <location>
        <begin position="837"/>
        <end position="997"/>
    </location>
</feature>
<dbReference type="WBParaSite" id="TASK_0000815901-mRNA-1">
    <property type="protein sequence ID" value="TASK_0000815901-mRNA-1"/>
    <property type="gene ID" value="TASK_0000815901"/>
</dbReference>
<gene>
    <name evidence="3" type="ORF">TASK_LOCUS8160</name>
</gene>
<feature type="compositionally biased region" description="Basic and acidic residues" evidence="2">
    <location>
        <begin position="839"/>
        <end position="855"/>
    </location>
</feature>
<feature type="coiled-coil region" evidence="1">
    <location>
        <begin position="764"/>
        <end position="807"/>
    </location>
</feature>
<feature type="compositionally biased region" description="Polar residues" evidence="2">
    <location>
        <begin position="24"/>
        <end position="38"/>
    </location>
</feature>
<feature type="compositionally biased region" description="Polar residues" evidence="2">
    <location>
        <begin position="1685"/>
        <end position="1699"/>
    </location>
</feature>
<feature type="compositionally biased region" description="Acidic residues" evidence="2">
    <location>
        <begin position="663"/>
        <end position="674"/>
    </location>
</feature>
<feature type="compositionally biased region" description="Basic and acidic residues" evidence="2">
    <location>
        <begin position="987"/>
        <end position="997"/>
    </location>
</feature>
<feature type="compositionally biased region" description="Basic and acidic residues" evidence="2">
    <location>
        <begin position="540"/>
        <end position="556"/>
    </location>
</feature>
<feature type="region of interest" description="Disordered" evidence="2">
    <location>
        <begin position="254"/>
        <end position="282"/>
    </location>
</feature>
<sequence>MEAEREAAELAPVEGSVGKPPNGGTENQEPGQDSPESQNVEEKGSTQRSLGPCRHDFLDSMWNAPILEPYPYGSDGEMVFENLRVILKAPPRSIIDYMGYVPNSVIREVIGGWLADYADMLSRRKAEVYAKSEGLKLKAKEYHVMEEEAARVERENRRKMQRKKSRRYTATISRGDRLKDPAAEDMWLLEGTAMEEFMVGEEEHMASKEDVQRLKKIRYDVTQEVFDQSAQHKGKFSWEVRIQKQAVAQRDSISITGPSEAIPEAVETDQEAKTTSEVSKPPQLLSRLEMENIISSLREVVGGEDEDIGKLISSALAGKQNSLDTLYAVIQDNETRADFLHTITEPGHVFFLLNCHFHSPRAVLNMISIVLSDNPARSLERVALSRKLNETLGVPPGGGNSKLMNFAHEFEETCRIAVEGLVQRVDKGRSIADVEEDFGECLHQEEIHMVEFADTANLEVEELKTIISLTLTCRMEELKEFFEELAPVQPEAEATIERPPEAETDVRFEDASPSRFESKEILVERSSEENEQPVKTGYVKKADLSAKHPSSDREQIQRPAGKTMAPPPQVSQGPPAKTSAKPLLLKGKTTKKAGLKSPRATSSELVLPRSKVLSVSTVSTDAMERGQVWDEEEEEAGVEEEEEDDEIDFMETGEKVQMPEYLSTDDEGEDDEEREGSSAKTSTKLRRKHIRYHKQHRKRAQQQKTAEEEQEAVVAEETQLKETHSSGSELPERSITEEEALQKATDDEETCMGLIAMVGREDDLEKAEQLLKKIVKIIRNEEGTMDIEAIMRVYTELQNVVLDLQREMELLPEGGHEWKVIGSIINAIDETSKTLMDVDEGKGSEQTEDQQKAPEHGGAQGTPVGSTLTDSGKAEKMRKRLESMIKKRRKPRPQTVTLHRPSIDTESDSSASDNEGFEFRIQPRPRRKIVKSATMESSSEEEEEKVGEFAVSEDHLKKTSIKRRDSPKLSTSQEKGPLAVTSAETAHPTESERPSLEEQAAHVVEVAIGRIASIGNSGRKASTDRLRSDLQPNSKLVQSIRRKSGRISAGLLKEDIWRRQKTRSLIARMQQKLSPLIAGGVEDATLHALKPSEIREALANPEFEEISQEFKALYGAQLMKSSSYDLLAKITQQMDTISSKVGEEPALDKMMNLLSILKYQDRKFTADEMLMEYFEDLDPEEFKYMEDMLTVVKELLLIEFSITSAMLPSQRIAWMSIPGNWENHRRYLAILGQLLQLQVVLPELASIVVSALVMNVFDTIAIFNARDIIMSDIEKMVYGYLKDEIEALSWFHVYMQDRDEVLKPLVEEYDAELGNLLGAEDSSHIIKPTVDKSLLDLVVAPGYTYILQTGVEKGFAIARVEDQIERISSIEYMLQLRRLALSTKHKPHIPPVEVVAEEVEKTIAILKDAPSIAAALEATGTYDAAERTFADYYCRVATDKQCTRVGEIFQSVISAPFNQRKVDVEQLLFTRDTDYEILGDLEETTNILHQRSLSPSLENQKPVYQLYAFGRQVSTGNREDVVRILAASLEGGRFYERERVPQAQRQQMYTIQGAEQQNKTEVHFPDMNYQQEYRQVPVQNHPTREKEKLPYLSQQTKPLTPIHTLTTPLTSLWHFYASSSENSETNGEPILCNYTQLPAYRYSRTPHVASHNYPLTKREVEAVEHFLETVCKEKPKSSKWKVGSKTDTANKKSAMQKKSSSLDQEVINALLKEPEAMHILRRNPATVLEQLRQHLKPGGLTQVLDEVMRETGGKRSKKLFLQALQKAVSIEKEAKQQFLKPSIKRLSFGGRTIRRPTEIPSRDWQRLAKSDTTEFERLPMTDGKQPHCRAEYICRSGYVNIVGASRGYLSRLDVLQHLHRANHLRANDRIHKSIEEW</sequence>
<feature type="region of interest" description="Disordered" evidence="2">
    <location>
        <begin position="1679"/>
        <end position="1699"/>
    </location>
</feature>
<keyword evidence="1" id="KW-0175">Coiled coil</keyword>
<feature type="compositionally biased region" description="Basic and acidic residues" evidence="2">
    <location>
        <begin position="952"/>
        <end position="967"/>
    </location>
</feature>
<organism evidence="5">
    <name type="scientific">Taenia asiatica</name>
    <name type="common">Asian tapeworm</name>
    <dbReference type="NCBI Taxonomy" id="60517"/>
    <lineage>
        <taxon>Eukaryota</taxon>
        <taxon>Metazoa</taxon>
        <taxon>Spiralia</taxon>
        <taxon>Lophotrochozoa</taxon>
        <taxon>Platyhelminthes</taxon>
        <taxon>Cestoda</taxon>
        <taxon>Eucestoda</taxon>
        <taxon>Cyclophyllidea</taxon>
        <taxon>Taeniidae</taxon>
        <taxon>Taenia</taxon>
    </lineage>
</organism>
<feature type="compositionally biased region" description="Acidic residues" evidence="2">
    <location>
        <begin position="629"/>
        <end position="651"/>
    </location>
</feature>